<reference evidence="1 2" key="1">
    <citation type="submission" date="2023-09" db="EMBL/GenBank/DDBJ databases">
        <authorList>
            <person name="Rey-Velasco X."/>
        </authorList>
    </citation>
    <scope>NUCLEOTIDE SEQUENCE [LARGE SCALE GENOMIC DNA]</scope>
    <source>
        <strain evidence="1 2">P007</strain>
    </source>
</reference>
<accession>A0ABU3BLA8</accession>
<evidence type="ECO:0000313" key="1">
    <source>
        <dbReference type="EMBL" id="MDT0622957.1"/>
    </source>
</evidence>
<dbReference type="EMBL" id="JAVRHU010000009">
    <property type="protein sequence ID" value="MDT0622957.1"/>
    <property type="molecule type" value="Genomic_DNA"/>
</dbReference>
<evidence type="ECO:0000313" key="2">
    <source>
        <dbReference type="Proteomes" id="UP001250662"/>
    </source>
</evidence>
<proteinExistence type="predicted"/>
<dbReference type="Proteomes" id="UP001250662">
    <property type="component" value="Unassembled WGS sequence"/>
</dbReference>
<name>A0ABU3BLA8_9FLAO</name>
<protein>
    <submittedName>
        <fullName evidence="1">Uncharacterized protein</fullName>
    </submittedName>
</protein>
<dbReference type="RefSeq" id="WP_311388551.1">
    <property type="nucleotide sequence ID" value="NZ_JAVRHU010000009.1"/>
</dbReference>
<organism evidence="1 2">
    <name type="scientific">Croceitalea vernalis</name>
    <dbReference type="NCBI Taxonomy" id="3075599"/>
    <lineage>
        <taxon>Bacteria</taxon>
        <taxon>Pseudomonadati</taxon>
        <taxon>Bacteroidota</taxon>
        <taxon>Flavobacteriia</taxon>
        <taxon>Flavobacteriales</taxon>
        <taxon>Flavobacteriaceae</taxon>
        <taxon>Croceitalea</taxon>
    </lineage>
</organism>
<comment type="caution">
    <text evidence="1">The sequence shown here is derived from an EMBL/GenBank/DDBJ whole genome shotgun (WGS) entry which is preliminary data.</text>
</comment>
<keyword evidence="2" id="KW-1185">Reference proteome</keyword>
<gene>
    <name evidence="1" type="ORF">RM520_15125</name>
</gene>
<sequence length="162" mass="18776">MDDQKYRGASGNITETFSDVLDSLILSKRITKDYFLSLPEQQQGELKQKALKLASEKLKPLMEQNDSLRALQNCIDANNTKMLIEITKKHGWLTASGLECKEKFKTVLIFRHAPKKYWNEVRAIIEKERTAKRLTGYEYYVIDNHLKGRPPLTKKPSDFVDK</sequence>